<evidence type="ECO:0000313" key="1">
    <source>
        <dbReference type="EMBL" id="GKV09512.1"/>
    </source>
</evidence>
<name>A0AAV5JDB6_9ROSI</name>
<protein>
    <submittedName>
        <fullName evidence="1">Uncharacterized protein</fullName>
    </submittedName>
</protein>
<gene>
    <name evidence="1" type="ORF">SLEP1_g20999</name>
</gene>
<comment type="caution">
    <text evidence="1">The sequence shown here is derived from an EMBL/GenBank/DDBJ whole genome shotgun (WGS) entry which is preliminary data.</text>
</comment>
<proteinExistence type="predicted"/>
<dbReference type="EMBL" id="BPVZ01000030">
    <property type="protein sequence ID" value="GKV09512.1"/>
    <property type="molecule type" value="Genomic_DNA"/>
</dbReference>
<accession>A0AAV5JDB6</accession>
<organism evidence="1 2">
    <name type="scientific">Rubroshorea leprosula</name>
    <dbReference type="NCBI Taxonomy" id="152421"/>
    <lineage>
        <taxon>Eukaryota</taxon>
        <taxon>Viridiplantae</taxon>
        <taxon>Streptophyta</taxon>
        <taxon>Embryophyta</taxon>
        <taxon>Tracheophyta</taxon>
        <taxon>Spermatophyta</taxon>
        <taxon>Magnoliopsida</taxon>
        <taxon>eudicotyledons</taxon>
        <taxon>Gunneridae</taxon>
        <taxon>Pentapetalae</taxon>
        <taxon>rosids</taxon>
        <taxon>malvids</taxon>
        <taxon>Malvales</taxon>
        <taxon>Dipterocarpaceae</taxon>
        <taxon>Rubroshorea</taxon>
    </lineage>
</organism>
<dbReference type="AlphaFoldDB" id="A0AAV5JDB6"/>
<keyword evidence="2" id="KW-1185">Reference proteome</keyword>
<reference evidence="1 2" key="1">
    <citation type="journal article" date="2021" name="Commun. Biol.">
        <title>The genome of Shorea leprosula (Dipterocarpaceae) highlights the ecological relevance of drought in aseasonal tropical rainforests.</title>
        <authorList>
            <person name="Ng K.K.S."/>
            <person name="Kobayashi M.J."/>
            <person name="Fawcett J.A."/>
            <person name="Hatakeyama M."/>
            <person name="Paape T."/>
            <person name="Ng C.H."/>
            <person name="Ang C.C."/>
            <person name="Tnah L.H."/>
            <person name="Lee C.T."/>
            <person name="Nishiyama T."/>
            <person name="Sese J."/>
            <person name="O'Brien M.J."/>
            <person name="Copetti D."/>
            <person name="Mohd Noor M.I."/>
            <person name="Ong R.C."/>
            <person name="Putra M."/>
            <person name="Sireger I.Z."/>
            <person name="Indrioko S."/>
            <person name="Kosugi Y."/>
            <person name="Izuno A."/>
            <person name="Isagi Y."/>
            <person name="Lee S.L."/>
            <person name="Shimizu K.K."/>
        </authorList>
    </citation>
    <scope>NUCLEOTIDE SEQUENCE [LARGE SCALE GENOMIC DNA]</scope>
    <source>
        <strain evidence="1">214</strain>
    </source>
</reference>
<dbReference type="Proteomes" id="UP001054252">
    <property type="component" value="Unassembled WGS sequence"/>
</dbReference>
<evidence type="ECO:0000313" key="2">
    <source>
        <dbReference type="Proteomes" id="UP001054252"/>
    </source>
</evidence>
<sequence length="133" mass="15015">MREVAGDIIMNPTPRSLPGRVQGLEHGIGDAHSDSDVGGGESLQHKWVSIKEPYFGDLVGLQELHHLGRWERVRRHGAPVQADGSGRRTLVQYARKEKESTETRTHREFGEWVSLFCSHFQKKDLCSEARNGQ</sequence>